<organism evidence="7 8">
    <name type="scientific">Pseudoxanthobacter soli DSM 19599</name>
    <dbReference type="NCBI Taxonomy" id="1123029"/>
    <lineage>
        <taxon>Bacteria</taxon>
        <taxon>Pseudomonadati</taxon>
        <taxon>Pseudomonadota</taxon>
        <taxon>Alphaproteobacteria</taxon>
        <taxon>Hyphomicrobiales</taxon>
        <taxon>Segnochrobactraceae</taxon>
        <taxon>Pseudoxanthobacter</taxon>
    </lineage>
</organism>
<dbReference type="Pfam" id="PF06629">
    <property type="entry name" value="MipA"/>
    <property type="match status" value="1"/>
</dbReference>
<dbReference type="PANTHER" id="PTHR38776">
    <property type="entry name" value="MLTA-INTERACTING PROTEIN-RELATED"/>
    <property type="match status" value="1"/>
</dbReference>
<evidence type="ECO:0000256" key="2">
    <source>
        <dbReference type="ARBA" id="ARBA00005722"/>
    </source>
</evidence>
<gene>
    <name evidence="7" type="ORF">SAMN02745172_00501</name>
</gene>
<keyword evidence="5" id="KW-0998">Cell outer membrane</keyword>
<evidence type="ECO:0000313" key="8">
    <source>
        <dbReference type="Proteomes" id="UP000186406"/>
    </source>
</evidence>
<feature type="chain" id="PRO_5009929956" evidence="6">
    <location>
        <begin position="28"/>
        <end position="276"/>
    </location>
</feature>
<dbReference type="AlphaFoldDB" id="A0A1M7Z7W4"/>
<dbReference type="STRING" id="1123029.SAMN02745172_00501"/>
<comment type="subcellular location">
    <subcellularLocation>
        <location evidence="1">Cell outer membrane</location>
    </subcellularLocation>
</comment>
<evidence type="ECO:0000256" key="4">
    <source>
        <dbReference type="ARBA" id="ARBA00023136"/>
    </source>
</evidence>
<protein>
    <submittedName>
        <fullName evidence="7">Outer membrane scaffolding protein for murein synthesis, MipA/OmpV family</fullName>
    </submittedName>
</protein>
<evidence type="ECO:0000256" key="5">
    <source>
        <dbReference type="ARBA" id="ARBA00023237"/>
    </source>
</evidence>
<reference evidence="7 8" key="1">
    <citation type="submission" date="2016-12" db="EMBL/GenBank/DDBJ databases">
        <authorList>
            <person name="Song W.-J."/>
            <person name="Kurnit D.M."/>
        </authorList>
    </citation>
    <scope>NUCLEOTIDE SEQUENCE [LARGE SCALE GENOMIC DNA]</scope>
    <source>
        <strain evidence="7 8">DSM 19599</strain>
    </source>
</reference>
<evidence type="ECO:0000256" key="6">
    <source>
        <dbReference type="SAM" id="SignalP"/>
    </source>
</evidence>
<keyword evidence="8" id="KW-1185">Reference proteome</keyword>
<dbReference type="RefSeq" id="WP_073625590.1">
    <property type="nucleotide sequence ID" value="NZ_FRXO01000001.1"/>
</dbReference>
<dbReference type="PANTHER" id="PTHR38776:SF1">
    <property type="entry name" value="MLTA-INTERACTING PROTEIN-RELATED"/>
    <property type="match status" value="1"/>
</dbReference>
<dbReference type="EMBL" id="FRXO01000001">
    <property type="protein sequence ID" value="SHO61027.1"/>
    <property type="molecule type" value="Genomic_DNA"/>
</dbReference>
<keyword evidence="4" id="KW-0472">Membrane</keyword>
<evidence type="ECO:0000256" key="3">
    <source>
        <dbReference type="ARBA" id="ARBA00022729"/>
    </source>
</evidence>
<feature type="signal peptide" evidence="6">
    <location>
        <begin position="1"/>
        <end position="27"/>
    </location>
</feature>
<accession>A0A1M7Z7W4</accession>
<sequence length="276" mass="29721">MPLKPCAVRSLSFAACAAALLPTAAPAQEVVAVDKAKDWVVTITGNGAWGSSYWGAKSKDWTGFPSIALRQADQPAEFEAPDDGFSFALFGNPGLKVGVVGRYMAGRYNSEDDLQGTASIPWGLNVGGFVEYWPMPMIRTRFDVLHGVKGNYGWSSNIEADYVQPWNKFTFSLGPRLVLGDDTTTDTYFGVNERAAFVNPKLTAYDPSGGITSVGALAAVNYEFDDNWSTAGYVRYDRLVGSAADSPIVKNIGSPNQVVVGMSVSYTFGLDLHRAN</sequence>
<name>A0A1M7Z7W4_9HYPH</name>
<comment type="similarity">
    <text evidence="2">Belongs to the MipA/OmpV family.</text>
</comment>
<dbReference type="GO" id="GO:0009279">
    <property type="term" value="C:cell outer membrane"/>
    <property type="evidence" value="ECO:0007669"/>
    <property type="project" value="UniProtKB-SubCell"/>
</dbReference>
<keyword evidence="3 6" id="KW-0732">Signal</keyword>
<dbReference type="Proteomes" id="UP000186406">
    <property type="component" value="Unassembled WGS sequence"/>
</dbReference>
<evidence type="ECO:0000313" key="7">
    <source>
        <dbReference type="EMBL" id="SHO61027.1"/>
    </source>
</evidence>
<dbReference type="InterPro" id="IPR010583">
    <property type="entry name" value="MipA"/>
</dbReference>
<evidence type="ECO:0000256" key="1">
    <source>
        <dbReference type="ARBA" id="ARBA00004442"/>
    </source>
</evidence>
<proteinExistence type="inferred from homology"/>